<reference evidence="2" key="1">
    <citation type="journal article" date="2021" name="PeerJ">
        <title>Extensive microbial diversity within the chicken gut microbiome revealed by metagenomics and culture.</title>
        <authorList>
            <person name="Gilroy R."/>
            <person name="Ravi A."/>
            <person name="Getino M."/>
            <person name="Pursley I."/>
            <person name="Horton D.L."/>
            <person name="Alikhan N.F."/>
            <person name="Baker D."/>
            <person name="Gharbi K."/>
            <person name="Hall N."/>
            <person name="Watson M."/>
            <person name="Adriaenssens E.M."/>
            <person name="Foster-Nyarko E."/>
            <person name="Jarju S."/>
            <person name="Secka A."/>
            <person name="Antonio M."/>
            <person name="Oren A."/>
            <person name="Chaudhuri R.R."/>
            <person name="La Ragione R."/>
            <person name="Hildebrand F."/>
            <person name="Pallen M.J."/>
        </authorList>
    </citation>
    <scope>NUCLEOTIDE SEQUENCE</scope>
    <source>
        <strain evidence="2">ChiHecec2B26-446</strain>
    </source>
</reference>
<accession>A0A9D1PW77</accession>
<sequence>MADLTGRVASLVQGSGWKQHAWQQGRVVLLPEAANSADAVDGSVAAILHDALRHGRHVSTLALELFDGLKALHGLSDIWRSRLGMAALLHDIGQIYGERAHHKNSQALILGEKAACDDLGTVAKAVRVLLEVVPSQERTCVAQLARYHRKAWPSMTHELFAGLSLMDRQALLITASILRIADGLDVQHEGTIHHVCVQTQRGAVLVGVQGSPEQDCVVCMQRAGIKGELFSELFARNLLWQQF</sequence>
<evidence type="ECO:0000259" key="1">
    <source>
        <dbReference type="Pfam" id="PF01966"/>
    </source>
</evidence>
<dbReference type="PANTHER" id="PTHR30005:SF0">
    <property type="entry name" value="RETROGRADE REGULATION PROTEIN 2"/>
    <property type="match status" value="1"/>
</dbReference>
<feature type="domain" description="HD" evidence="1">
    <location>
        <begin position="53"/>
        <end position="185"/>
    </location>
</feature>
<dbReference type="CDD" id="cd00077">
    <property type="entry name" value="HDc"/>
    <property type="match status" value="1"/>
</dbReference>
<protein>
    <submittedName>
        <fullName evidence="2">HD domain-containing protein</fullName>
    </submittedName>
</protein>
<reference evidence="2" key="2">
    <citation type="submission" date="2021-04" db="EMBL/GenBank/DDBJ databases">
        <authorList>
            <person name="Gilroy R."/>
        </authorList>
    </citation>
    <scope>NUCLEOTIDE SEQUENCE</scope>
    <source>
        <strain evidence="2">ChiHecec2B26-446</strain>
    </source>
</reference>
<proteinExistence type="predicted"/>
<dbReference type="Pfam" id="PF01966">
    <property type="entry name" value="HD"/>
    <property type="match status" value="1"/>
</dbReference>
<organism evidence="2 3">
    <name type="scientific">Candidatus Desulfovibrio intestinipullorum</name>
    <dbReference type="NCBI Taxonomy" id="2838536"/>
    <lineage>
        <taxon>Bacteria</taxon>
        <taxon>Pseudomonadati</taxon>
        <taxon>Thermodesulfobacteriota</taxon>
        <taxon>Desulfovibrionia</taxon>
        <taxon>Desulfovibrionales</taxon>
        <taxon>Desulfovibrionaceae</taxon>
        <taxon>Desulfovibrio</taxon>
    </lineage>
</organism>
<name>A0A9D1PW77_9BACT</name>
<comment type="caution">
    <text evidence="2">The sequence shown here is derived from an EMBL/GenBank/DDBJ whole genome shotgun (WGS) entry which is preliminary data.</text>
</comment>
<gene>
    <name evidence="2" type="ORF">H9894_05935</name>
</gene>
<evidence type="ECO:0000313" key="3">
    <source>
        <dbReference type="Proteomes" id="UP000886752"/>
    </source>
</evidence>
<dbReference type="EMBL" id="DXHV01000060">
    <property type="protein sequence ID" value="HIW00714.1"/>
    <property type="molecule type" value="Genomic_DNA"/>
</dbReference>
<dbReference type="Proteomes" id="UP000886752">
    <property type="component" value="Unassembled WGS sequence"/>
</dbReference>
<dbReference type="AlphaFoldDB" id="A0A9D1PW77"/>
<dbReference type="Gene3D" id="1.10.3210.10">
    <property type="entry name" value="Hypothetical protein af1432"/>
    <property type="match status" value="1"/>
</dbReference>
<dbReference type="SUPFAM" id="SSF109604">
    <property type="entry name" value="HD-domain/PDEase-like"/>
    <property type="match status" value="1"/>
</dbReference>
<evidence type="ECO:0000313" key="2">
    <source>
        <dbReference type="EMBL" id="HIW00714.1"/>
    </source>
</evidence>
<dbReference type="PANTHER" id="PTHR30005">
    <property type="entry name" value="EXOPOLYPHOSPHATASE"/>
    <property type="match status" value="1"/>
</dbReference>
<dbReference type="InterPro" id="IPR003607">
    <property type="entry name" value="HD/PDEase_dom"/>
</dbReference>
<dbReference type="InterPro" id="IPR006674">
    <property type="entry name" value="HD_domain"/>
</dbReference>
<dbReference type="GO" id="GO:0016462">
    <property type="term" value="F:pyrophosphatase activity"/>
    <property type="evidence" value="ECO:0007669"/>
    <property type="project" value="TreeGrafter"/>
</dbReference>
<dbReference type="InterPro" id="IPR050273">
    <property type="entry name" value="GppA/Ppx_hydrolase"/>
</dbReference>